<reference evidence="14 15" key="1">
    <citation type="submission" date="2014-11" db="EMBL/GenBank/DDBJ databases">
        <authorList>
            <person name="Zhu J."/>
            <person name="Qi W."/>
            <person name="Song R."/>
        </authorList>
    </citation>
    <scope>NUCLEOTIDE SEQUENCE [LARGE SCALE GENOMIC DNA]</scope>
</reference>
<evidence type="ECO:0000256" key="9">
    <source>
        <dbReference type="ARBA" id="ARBA00032039"/>
    </source>
</evidence>
<keyword evidence="5" id="KW-0378">Hydrolase</keyword>
<dbReference type="NCBIfam" id="TIGR02245">
    <property type="entry name" value="HAD_IIID1"/>
    <property type="match status" value="1"/>
</dbReference>
<gene>
    <name evidence="14" type="ORF">Vbra_20841</name>
</gene>
<evidence type="ECO:0000256" key="10">
    <source>
        <dbReference type="ARBA" id="ARBA00047761"/>
    </source>
</evidence>
<evidence type="ECO:0000256" key="4">
    <source>
        <dbReference type="ARBA" id="ARBA00022723"/>
    </source>
</evidence>
<dbReference type="InterPro" id="IPR000626">
    <property type="entry name" value="Ubiquitin-like_dom"/>
</dbReference>
<evidence type="ECO:0000259" key="12">
    <source>
        <dbReference type="PROSITE" id="PS50053"/>
    </source>
</evidence>
<dbReference type="GO" id="GO:0046872">
    <property type="term" value="F:metal ion binding"/>
    <property type="evidence" value="ECO:0007669"/>
    <property type="project" value="UniProtKB-KW"/>
</dbReference>
<dbReference type="Gene3D" id="3.10.20.90">
    <property type="entry name" value="Phosphatidylinositol 3-kinase Catalytic Subunit, Chain A, domain 1"/>
    <property type="match status" value="1"/>
</dbReference>
<keyword evidence="6" id="KW-0460">Magnesium</keyword>
<dbReference type="InterPro" id="IPR036412">
    <property type="entry name" value="HAD-like_sf"/>
</dbReference>
<keyword evidence="7" id="KW-0904">Protein phosphatase</keyword>
<dbReference type="VEuPathDB" id="CryptoDB:Vbra_20841"/>
<dbReference type="OMA" id="TVHTPKY"/>
<dbReference type="SUPFAM" id="SSF56784">
    <property type="entry name" value="HAD-like"/>
    <property type="match status" value="1"/>
</dbReference>
<dbReference type="GO" id="GO:0090364">
    <property type="term" value="P:regulation of proteasome assembly"/>
    <property type="evidence" value="ECO:0007669"/>
    <property type="project" value="InterPro"/>
</dbReference>
<evidence type="ECO:0000256" key="5">
    <source>
        <dbReference type="ARBA" id="ARBA00022801"/>
    </source>
</evidence>
<dbReference type="SUPFAM" id="SSF54236">
    <property type="entry name" value="Ubiquitin-like"/>
    <property type="match status" value="1"/>
</dbReference>
<dbReference type="EC" id="3.1.3.16" evidence="3"/>
<dbReference type="GO" id="GO:0004722">
    <property type="term" value="F:protein serine/threonine phosphatase activity"/>
    <property type="evidence" value="ECO:0007669"/>
    <property type="project" value="UniProtKB-EC"/>
</dbReference>
<evidence type="ECO:0000256" key="1">
    <source>
        <dbReference type="ARBA" id="ARBA00001946"/>
    </source>
</evidence>
<comment type="catalytic activity">
    <reaction evidence="11">
        <text>O-phospho-L-threonyl-[protein] + H2O = L-threonyl-[protein] + phosphate</text>
        <dbReference type="Rhea" id="RHEA:47004"/>
        <dbReference type="Rhea" id="RHEA-COMP:11060"/>
        <dbReference type="Rhea" id="RHEA-COMP:11605"/>
        <dbReference type="ChEBI" id="CHEBI:15377"/>
        <dbReference type="ChEBI" id="CHEBI:30013"/>
        <dbReference type="ChEBI" id="CHEBI:43474"/>
        <dbReference type="ChEBI" id="CHEBI:61977"/>
        <dbReference type="EC" id="3.1.3.16"/>
    </reaction>
</comment>
<feature type="domain" description="FCP1 homology" evidence="13">
    <location>
        <begin position="168"/>
        <end position="323"/>
    </location>
</feature>
<organism evidence="14 15">
    <name type="scientific">Vitrella brassicaformis (strain CCMP3155)</name>
    <dbReference type="NCBI Taxonomy" id="1169540"/>
    <lineage>
        <taxon>Eukaryota</taxon>
        <taxon>Sar</taxon>
        <taxon>Alveolata</taxon>
        <taxon>Colpodellida</taxon>
        <taxon>Vitrellaceae</taxon>
        <taxon>Vitrella</taxon>
    </lineage>
</organism>
<dbReference type="InterPro" id="IPR004274">
    <property type="entry name" value="FCP1_dom"/>
</dbReference>
<accession>A0A0G4EUK8</accession>
<keyword evidence="4" id="KW-0479">Metal-binding</keyword>
<evidence type="ECO:0000256" key="11">
    <source>
        <dbReference type="ARBA" id="ARBA00048336"/>
    </source>
</evidence>
<dbReference type="InParanoid" id="A0A0G4EUK8"/>
<comment type="catalytic activity">
    <reaction evidence="10">
        <text>O-phospho-L-seryl-[protein] + H2O = L-seryl-[protein] + phosphate</text>
        <dbReference type="Rhea" id="RHEA:20629"/>
        <dbReference type="Rhea" id="RHEA-COMP:9863"/>
        <dbReference type="Rhea" id="RHEA-COMP:11604"/>
        <dbReference type="ChEBI" id="CHEBI:15377"/>
        <dbReference type="ChEBI" id="CHEBI:29999"/>
        <dbReference type="ChEBI" id="CHEBI:43474"/>
        <dbReference type="ChEBI" id="CHEBI:83421"/>
        <dbReference type="EC" id="3.1.3.16"/>
    </reaction>
</comment>
<comment type="cofactor">
    <cofactor evidence="1">
        <name>Mg(2+)</name>
        <dbReference type="ChEBI" id="CHEBI:18420"/>
    </cofactor>
</comment>
<keyword evidence="8" id="KW-0539">Nucleus</keyword>
<protein>
    <recommendedName>
        <fullName evidence="3">protein-serine/threonine phosphatase</fullName>
        <ecNumber evidence="3">3.1.3.16</ecNumber>
    </recommendedName>
    <alternativeName>
        <fullName evidence="9">Nuclear proteasome inhibitor UBLCP1</fullName>
    </alternativeName>
</protein>
<evidence type="ECO:0000256" key="3">
    <source>
        <dbReference type="ARBA" id="ARBA00013081"/>
    </source>
</evidence>
<dbReference type="InterPro" id="IPR011943">
    <property type="entry name" value="HAD-SF_hydro_IIID"/>
</dbReference>
<dbReference type="PROSITE" id="PS50969">
    <property type="entry name" value="FCP1"/>
    <property type="match status" value="1"/>
</dbReference>
<evidence type="ECO:0000256" key="6">
    <source>
        <dbReference type="ARBA" id="ARBA00022842"/>
    </source>
</evidence>
<evidence type="ECO:0000313" key="14">
    <source>
        <dbReference type="EMBL" id="CEM01776.1"/>
    </source>
</evidence>
<keyword evidence="15" id="KW-1185">Reference proteome</keyword>
<dbReference type="GO" id="GO:0005634">
    <property type="term" value="C:nucleus"/>
    <property type="evidence" value="ECO:0007669"/>
    <property type="project" value="UniProtKB-SubCell"/>
</dbReference>
<sequence length="358" mass="40250">MEAGKEADSSCSASCVGAESEHGESDVVIIAKWGSREVELSFTPTDFETFTVSDLKGKISEELTIPMDRQKLLGVTNCNGKAPQDGDLLSSLSFKKTSPKLSFMLMGTPLAQTFIDPSKRDDLPEVVNDLAWDYVPTENNISEIRNDIHLSRLHKAIEKTTITLIQPFRPKRKLLVLDLDYTVFDCKGDPRAIQDAKRPFLDHFMETVYAHYDIAVWSQTEWKWVEMKCTELGFLTSPKYAVNFVLDSRQKDGTSRTHEVKALEIIWAKFPDTWGPHNTLHVDDLSRNFAMNPKNGIKVSSYKMSKRGSDTELYQLSAYLAHVASMPDVSSIDHSKWKQVAKQLQDAFTYGAAAANGQ</sequence>
<evidence type="ECO:0000313" key="15">
    <source>
        <dbReference type="Proteomes" id="UP000041254"/>
    </source>
</evidence>
<dbReference type="PANTHER" id="PTHR48493:SF1">
    <property type="entry name" value="UBIQUITIN-LIKE DOMAIN-CONTAINING CTD PHOSPHATASE 1"/>
    <property type="match status" value="1"/>
</dbReference>
<evidence type="ECO:0000256" key="2">
    <source>
        <dbReference type="ARBA" id="ARBA00004123"/>
    </source>
</evidence>
<dbReference type="EMBL" id="CDMY01000310">
    <property type="protein sequence ID" value="CEM01776.1"/>
    <property type="molecule type" value="Genomic_DNA"/>
</dbReference>
<dbReference type="Gene3D" id="3.40.50.1000">
    <property type="entry name" value="HAD superfamily/HAD-like"/>
    <property type="match status" value="1"/>
</dbReference>
<dbReference type="SMART" id="SM00577">
    <property type="entry name" value="CPDc"/>
    <property type="match status" value="1"/>
</dbReference>
<evidence type="ECO:0000256" key="8">
    <source>
        <dbReference type="ARBA" id="ARBA00023242"/>
    </source>
</evidence>
<feature type="domain" description="Ubiquitin-like" evidence="12">
    <location>
        <begin position="51"/>
        <end position="98"/>
    </location>
</feature>
<name>A0A0G4EUK8_VITBC</name>
<proteinExistence type="predicted"/>
<dbReference type="PANTHER" id="PTHR48493">
    <property type="entry name" value="UBIQUITIN-LIKE DOMAIN-CONTAINING CTD PHOSPHATASE 1"/>
    <property type="match status" value="1"/>
</dbReference>
<dbReference type="InterPro" id="IPR029071">
    <property type="entry name" value="Ubiquitin-like_domsf"/>
</dbReference>
<dbReference type="Proteomes" id="UP000041254">
    <property type="component" value="Unassembled WGS sequence"/>
</dbReference>
<dbReference type="OrthoDB" id="1711508at2759"/>
<dbReference type="AlphaFoldDB" id="A0A0G4EUK8"/>
<dbReference type="Pfam" id="PF03031">
    <property type="entry name" value="NIF"/>
    <property type="match status" value="1"/>
</dbReference>
<dbReference type="PROSITE" id="PS50053">
    <property type="entry name" value="UBIQUITIN_2"/>
    <property type="match status" value="1"/>
</dbReference>
<evidence type="ECO:0000256" key="7">
    <source>
        <dbReference type="ARBA" id="ARBA00022912"/>
    </source>
</evidence>
<dbReference type="InterPro" id="IPR051658">
    <property type="entry name" value="UBLCP1"/>
</dbReference>
<evidence type="ECO:0000259" key="13">
    <source>
        <dbReference type="PROSITE" id="PS50969"/>
    </source>
</evidence>
<comment type="subcellular location">
    <subcellularLocation>
        <location evidence="2">Nucleus</location>
    </subcellularLocation>
</comment>
<dbReference type="InterPro" id="IPR023214">
    <property type="entry name" value="HAD_sf"/>
</dbReference>